<dbReference type="GO" id="GO:0005634">
    <property type="term" value="C:nucleus"/>
    <property type="evidence" value="ECO:0007669"/>
    <property type="project" value="UniProtKB-SubCell"/>
</dbReference>
<evidence type="ECO:0000313" key="11">
    <source>
        <dbReference type="EMBL" id="TGZ83616.1"/>
    </source>
</evidence>
<feature type="compositionally biased region" description="Basic and acidic residues" evidence="8">
    <location>
        <begin position="69"/>
        <end position="83"/>
    </location>
</feature>
<accession>A0A4S2N3K0</accession>
<keyword evidence="3" id="KW-0805">Transcription regulation</keyword>
<organism evidence="11 12">
    <name type="scientific">Ascodesmis nigricans</name>
    <dbReference type="NCBI Taxonomy" id="341454"/>
    <lineage>
        <taxon>Eukaryota</taxon>
        <taxon>Fungi</taxon>
        <taxon>Dikarya</taxon>
        <taxon>Ascomycota</taxon>
        <taxon>Pezizomycotina</taxon>
        <taxon>Pezizomycetes</taxon>
        <taxon>Pezizales</taxon>
        <taxon>Ascodesmidaceae</taxon>
        <taxon>Ascodesmis</taxon>
    </lineage>
</organism>
<name>A0A4S2N3K0_9PEZI</name>
<dbReference type="Proteomes" id="UP000298138">
    <property type="component" value="Unassembled WGS sequence"/>
</dbReference>
<dbReference type="InterPro" id="IPR044280">
    <property type="entry name" value="Hac1/HY5"/>
</dbReference>
<keyword evidence="6" id="KW-0834">Unfolded protein response</keyword>
<evidence type="ECO:0000256" key="6">
    <source>
        <dbReference type="ARBA" id="ARBA00023230"/>
    </source>
</evidence>
<dbReference type="GO" id="GO:0045944">
    <property type="term" value="P:positive regulation of transcription by RNA polymerase II"/>
    <property type="evidence" value="ECO:0007669"/>
    <property type="project" value="InterPro"/>
</dbReference>
<evidence type="ECO:0000259" key="10">
    <source>
        <dbReference type="PROSITE" id="PS50217"/>
    </source>
</evidence>
<dbReference type="InParanoid" id="A0A4S2N3K0"/>
<dbReference type="SMART" id="SM00338">
    <property type="entry name" value="BRLZ"/>
    <property type="match status" value="1"/>
</dbReference>
<keyword evidence="12" id="KW-1185">Reference proteome</keyword>
<keyword evidence="9" id="KW-0812">Transmembrane</keyword>
<dbReference type="GO" id="GO:0006986">
    <property type="term" value="P:response to unfolded protein"/>
    <property type="evidence" value="ECO:0007669"/>
    <property type="project" value="UniProtKB-KW"/>
</dbReference>
<dbReference type="EMBL" id="ML220113">
    <property type="protein sequence ID" value="TGZ83616.1"/>
    <property type="molecule type" value="Genomic_DNA"/>
</dbReference>
<feature type="compositionally biased region" description="Polar residues" evidence="8">
    <location>
        <begin position="25"/>
        <end position="36"/>
    </location>
</feature>
<feature type="domain" description="BZIP" evidence="10">
    <location>
        <begin position="75"/>
        <end position="133"/>
    </location>
</feature>
<sequence length="362" mass="40963">MSITSSDSFSPMSSRYSSSPEPSTIDPSVVTTPTSTKQEEPKPAPKKRKSWGQQLPTPTTNLPPRKRAKTAEEKEQRRVERVLRNRAAAQKSREVKKRQLEAIEQERDLYKEQAEKLQKDLQRALEEIQSLRNISNLPGFNLPAYHPPSPASESSISEESDYVGRRPSIDPTVLICSDDVKQEADDDAVPETALDIEYVLEAQGPRQPEDLMEGIQQATNYPDGRESDGKRTDSIPQQHKHMPPVPSFPHRSTGSREQPFYRNLHPGVTYTTSAESTYSPYGAGLENPNIYRREPTRALDSHRIRQEISAQPIEPIGKRTRGWTQTVVLLASIGLAMLALGLGAWWAYEYIMDEYGRYFKKE</sequence>
<dbReference type="PANTHER" id="PTHR46714">
    <property type="entry name" value="TRANSCRIPTIONAL ACTIVATOR HAC1"/>
    <property type="match status" value="1"/>
</dbReference>
<feature type="compositionally biased region" description="Low complexity" evidence="8">
    <location>
        <begin position="1"/>
        <end position="23"/>
    </location>
</feature>
<dbReference type="InterPro" id="IPR046347">
    <property type="entry name" value="bZIP_sf"/>
</dbReference>
<dbReference type="AlphaFoldDB" id="A0A4S2N3K0"/>
<keyword evidence="4" id="KW-0238">DNA-binding</keyword>
<comment type="subcellular location">
    <subcellularLocation>
        <location evidence="1">Nucleus</location>
    </subcellularLocation>
</comment>
<keyword evidence="9" id="KW-0472">Membrane</keyword>
<dbReference type="GO" id="GO:0003677">
    <property type="term" value="F:DNA binding"/>
    <property type="evidence" value="ECO:0007669"/>
    <property type="project" value="UniProtKB-KW"/>
</dbReference>
<evidence type="ECO:0000256" key="5">
    <source>
        <dbReference type="ARBA" id="ARBA00023163"/>
    </source>
</evidence>
<feature type="transmembrane region" description="Helical" evidence="9">
    <location>
        <begin position="327"/>
        <end position="348"/>
    </location>
</feature>
<evidence type="ECO:0000256" key="1">
    <source>
        <dbReference type="ARBA" id="ARBA00004123"/>
    </source>
</evidence>
<dbReference type="PANTHER" id="PTHR46714:SF6">
    <property type="entry name" value="TRANSCRIPTIONAL ACTIVATOR HAC1"/>
    <property type="match status" value="1"/>
</dbReference>
<reference evidence="11 12" key="1">
    <citation type="submission" date="2019-04" db="EMBL/GenBank/DDBJ databases">
        <title>Comparative genomics and transcriptomics to analyze fruiting body development in filamentous ascomycetes.</title>
        <authorList>
            <consortium name="DOE Joint Genome Institute"/>
            <person name="Lutkenhaus R."/>
            <person name="Traeger S."/>
            <person name="Breuer J."/>
            <person name="Kuo A."/>
            <person name="Lipzen A."/>
            <person name="Pangilinan J."/>
            <person name="Dilworth D."/>
            <person name="Sandor L."/>
            <person name="Poggeler S."/>
            <person name="Barry K."/>
            <person name="Grigoriev I.V."/>
            <person name="Nowrousian M."/>
        </authorList>
    </citation>
    <scope>NUCLEOTIDE SEQUENCE [LARGE SCALE GENOMIC DNA]</scope>
    <source>
        <strain evidence="11 12">CBS 389.68</strain>
    </source>
</reference>
<dbReference type="PROSITE" id="PS50217">
    <property type="entry name" value="BZIP"/>
    <property type="match status" value="1"/>
</dbReference>
<keyword evidence="5" id="KW-0804">Transcription</keyword>
<evidence type="ECO:0000256" key="3">
    <source>
        <dbReference type="ARBA" id="ARBA00023015"/>
    </source>
</evidence>
<dbReference type="STRING" id="341454.A0A4S2N3K0"/>
<evidence type="ECO:0000256" key="4">
    <source>
        <dbReference type="ARBA" id="ARBA00023125"/>
    </source>
</evidence>
<protein>
    <recommendedName>
        <fullName evidence="10">BZIP domain-containing protein</fullName>
    </recommendedName>
</protein>
<feature type="region of interest" description="Disordered" evidence="8">
    <location>
        <begin position="219"/>
        <end position="263"/>
    </location>
</feature>
<feature type="compositionally biased region" description="Basic and acidic residues" evidence="8">
    <location>
        <begin position="223"/>
        <end position="233"/>
    </location>
</feature>
<gene>
    <name evidence="11" type="ORF">EX30DRAFT_393188</name>
</gene>
<dbReference type="OrthoDB" id="674948at2759"/>
<evidence type="ECO:0000256" key="7">
    <source>
        <dbReference type="ARBA" id="ARBA00023242"/>
    </source>
</evidence>
<dbReference type="Gene3D" id="1.20.5.170">
    <property type="match status" value="1"/>
</dbReference>
<evidence type="ECO:0000256" key="8">
    <source>
        <dbReference type="SAM" id="MobiDB-lite"/>
    </source>
</evidence>
<keyword evidence="7" id="KW-0539">Nucleus</keyword>
<evidence type="ECO:0000313" key="12">
    <source>
        <dbReference type="Proteomes" id="UP000298138"/>
    </source>
</evidence>
<comment type="similarity">
    <text evidence="2">Belongs to the bZIP family.</text>
</comment>
<evidence type="ECO:0000256" key="2">
    <source>
        <dbReference type="ARBA" id="ARBA00007163"/>
    </source>
</evidence>
<dbReference type="SUPFAM" id="SSF57959">
    <property type="entry name" value="Leucine zipper domain"/>
    <property type="match status" value="1"/>
</dbReference>
<feature type="region of interest" description="Disordered" evidence="8">
    <location>
        <begin position="1"/>
        <end position="97"/>
    </location>
</feature>
<evidence type="ECO:0000256" key="9">
    <source>
        <dbReference type="SAM" id="Phobius"/>
    </source>
</evidence>
<dbReference type="InterPro" id="IPR004827">
    <property type="entry name" value="bZIP"/>
</dbReference>
<dbReference type="GO" id="GO:0000981">
    <property type="term" value="F:DNA-binding transcription factor activity, RNA polymerase II-specific"/>
    <property type="evidence" value="ECO:0007669"/>
    <property type="project" value="InterPro"/>
</dbReference>
<keyword evidence="9" id="KW-1133">Transmembrane helix</keyword>
<proteinExistence type="inferred from homology"/>
<feature type="region of interest" description="Disordered" evidence="8">
    <location>
        <begin position="136"/>
        <end position="164"/>
    </location>
</feature>